<feature type="signal peptide" evidence="1">
    <location>
        <begin position="1"/>
        <end position="22"/>
    </location>
</feature>
<dbReference type="Proteomes" id="UP000230869">
    <property type="component" value="Unassembled WGS sequence"/>
</dbReference>
<organism evidence="2 3">
    <name type="scientific">Candidatus Falkowbacteria bacterium CG11_big_fil_rev_8_21_14_0_20_39_10</name>
    <dbReference type="NCBI Taxonomy" id="1974570"/>
    <lineage>
        <taxon>Bacteria</taxon>
        <taxon>Candidatus Falkowiibacteriota</taxon>
    </lineage>
</organism>
<sequence>MTKRFLLVVLVGVFFVAGNVIAGNNDGFPVKEMRVGIKGDKSTEVVLFAPTESGQFTFFPITEGENKPLAMRIIGDGDDEVLVSYLFQVANLSCQERFIYCIESASAMEEFSCSVCGKLEGKSVVDFFFGDFRYAEAKIAGETIKITFFRPEETENTRENKHRRRVTLAGL</sequence>
<gene>
    <name evidence="2" type="ORF">COV49_01785</name>
</gene>
<protein>
    <submittedName>
        <fullName evidence="2">Uncharacterized protein</fullName>
    </submittedName>
</protein>
<accession>A0A2M6K9L3</accession>
<proteinExistence type="predicted"/>
<evidence type="ECO:0000313" key="3">
    <source>
        <dbReference type="Proteomes" id="UP000230869"/>
    </source>
</evidence>
<comment type="caution">
    <text evidence="2">The sequence shown here is derived from an EMBL/GenBank/DDBJ whole genome shotgun (WGS) entry which is preliminary data.</text>
</comment>
<dbReference type="AlphaFoldDB" id="A0A2M6K9L3"/>
<evidence type="ECO:0000313" key="2">
    <source>
        <dbReference type="EMBL" id="PIR13562.1"/>
    </source>
</evidence>
<name>A0A2M6K9L3_9BACT</name>
<reference evidence="2 3" key="1">
    <citation type="submission" date="2017-09" db="EMBL/GenBank/DDBJ databases">
        <title>Depth-based differentiation of microbial function through sediment-hosted aquifers and enrichment of novel symbionts in the deep terrestrial subsurface.</title>
        <authorList>
            <person name="Probst A.J."/>
            <person name="Ladd B."/>
            <person name="Jarett J.K."/>
            <person name="Geller-Mcgrath D.E."/>
            <person name="Sieber C.M."/>
            <person name="Emerson J.B."/>
            <person name="Anantharaman K."/>
            <person name="Thomas B.C."/>
            <person name="Malmstrom R."/>
            <person name="Stieglmeier M."/>
            <person name="Klingl A."/>
            <person name="Woyke T."/>
            <person name="Ryan C.M."/>
            <person name="Banfield J.F."/>
        </authorList>
    </citation>
    <scope>NUCLEOTIDE SEQUENCE [LARGE SCALE GENOMIC DNA]</scope>
    <source>
        <strain evidence="2">CG11_big_fil_rev_8_21_14_0_20_39_10</strain>
    </source>
</reference>
<feature type="chain" id="PRO_5014695283" evidence="1">
    <location>
        <begin position="23"/>
        <end position="171"/>
    </location>
</feature>
<keyword evidence="1" id="KW-0732">Signal</keyword>
<dbReference type="EMBL" id="PCWW01000030">
    <property type="protein sequence ID" value="PIR13562.1"/>
    <property type="molecule type" value="Genomic_DNA"/>
</dbReference>
<evidence type="ECO:0000256" key="1">
    <source>
        <dbReference type="SAM" id="SignalP"/>
    </source>
</evidence>